<organism evidence="8 9">
    <name type="scientific">Ceratopteris richardii</name>
    <name type="common">Triangle waterfern</name>
    <dbReference type="NCBI Taxonomy" id="49495"/>
    <lineage>
        <taxon>Eukaryota</taxon>
        <taxon>Viridiplantae</taxon>
        <taxon>Streptophyta</taxon>
        <taxon>Embryophyta</taxon>
        <taxon>Tracheophyta</taxon>
        <taxon>Polypodiopsida</taxon>
        <taxon>Polypodiidae</taxon>
        <taxon>Polypodiales</taxon>
        <taxon>Pteridineae</taxon>
        <taxon>Pteridaceae</taxon>
        <taxon>Parkerioideae</taxon>
        <taxon>Ceratopteris</taxon>
    </lineage>
</organism>
<evidence type="ECO:0000313" key="8">
    <source>
        <dbReference type="EMBL" id="KAH7425552.1"/>
    </source>
</evidence>
<keyword evidence="5" id="KW-0539">Nucleus</keyword>
<feature type="compositionally biased region" description="Polar residues" evidence="6">
    <location>
        <begin position="1"/>
        <end position="12"/>
    </location>
</feature>
<dbReference type="GO" id="GO:0005634">
    <property type="term" value="C:nucleus"/>
    <property type="evidence" value="ECO:0007669"/>
    <property type="project" value="UniProtKB-SubCell"/>
</dbReference>
<evidence type="ECO:0000259" key="7">
    <source>
        <dbReference type="PROSITE" id="PS51032"/>
    </source>
</evidence>
<protein>
    <recommendedName>
        <fullName evidence="7">AP2/ERF domain-containing protein</fullName>
    </recommendedName>
</protein>
<evidence type="ECO:0000256" key="4">
    <source>
        <dbReference type="ARBA" id="ARBA00023163"/>
    </source>
</evidence>
<dbReference type="OrthoDB" id="1917565at2759"/>
<dbReference type="CDD" id="cd00018">
    <property type="entry name" value="AP2"/>
    <property type="match status" value="1"/>
</dbReference>
<accession>A0A8T2TRZ6</accession>
<evidence type="ECO:0000256" key="2">
    <source>
        <dbReference type="ARBA" id="ARBA00023015"/>
    </source>
</evidence>
<dbReference type="InterPro" id="IPR001471">
    <property type="entry name" value="AP2/ERF_dom"/>
</dbReference>
<dbReference type="SMART" id="SM00380">
    <property type="entry name" value="AP2"/>
    <property type="match status" value="1"/>
</dbReference>
<dbReference type="PRINTS" id="PR00367">
    <property type="entry name" value="ETHRSPELEMNT"/>
</dbReference>
<dbReference type="EMBL" id="CM035416">
    <property type="protein sequence ID" value="KAH7425551.1"/>
    <property type="molecule type" value="Genomic_DNA"/>
</dbReference>
<dbReference type="AlphaFoldDB" id="A0A8T2TRZ6"/>
<keyword evidence="9" id="KW-1185">Reference proteome</keyword>
<dbReference type="GO" id="GO:0003700">
    <property type="term" value="F:DNA-binding transcription factor activity"/>
    <property type="evidence" value="ECO:0007669"/>
    <property type="project" value="InterPro"/>
</dbReference>
<dbReference type="PANTHER" id="PTHR31194:SF140">
    <property type="entry name" value="ETHYLENE-RESPONSIVE TRANSCRIPTION FACTOR CRF2"/>
    <property type="match status" value="1"/>
</dbReference>
<keyword evidence="2" id="KW-0805">Transcription regulation</keyword>
<dbReference type="Proteomes" id="UP000825935">
    <property type="component" value="Chromosome 11"/>
</dbReference>
<proteinExistence type="predicted"/>
<evidence type="ECO:0000256" key="1">
    <source>
        <dbReference type="ARBA" id="ARBA00004123"/>
    </source>
</evidence>
<comment type="subcellular location">
    <subcellularLocation>
        <location evidence="1">Nucleus</location>
    </subcellularLocation>
</comment>
<evidence type="ECO:0000256" key="5">
    <source>
        <dbReference type="ARBA" id="ARBA00023242"/>
    </source>
</evidence>
<dbReference type="Gene3D" id="3.30.730.10">
    <property type="entry name" value="AP2/ERF domain"/>
    <property type="match status" value="1"/>
</dbReference>
<evidence type="ECO:0000256" key="3">
    <source>
        <dbReference type="ARBA" id="ARBA00023125"/>
    </source>
</evidence>
<gene>
    <name evidence="8" type="ORF">KP509_11G060100</name>
</gene>
<reference evidence="8" key="1">
    <citation type="submission" date="2021-08" db="EMBL/GenBank/DDBJ databases">
        <title>WGS assembly of Ceratopteris richardii.</title>
        <authorList>
            <person name="Marchant D.B."/>
            <person name="Chen G."/>
            <person name="Jenkins J."/>
            <person name="Shu S."/>
            <person name="Leebens-Mack J."/>
            <person name="Grimwood J."/>
            <person name="Schmutz J."/>
            <person name="Soltis P."/>
            <person name="Soltis D."/>
            <person name="Chen Z.-H."/>
        </authorList>
    </citation>
    <scope>NUCLEOTIDE SEQUENCE</scope>
    <source>
        <strain evidence="8">Whitten #5841</strain>
        <tissue evidence="8">Leaf</tissue>
    </source>
</reference>
<dbReference type="SUPFAM" id="SSF54171">
    <property type="entry name" value="DNA-binding domain"/>
    <property type="match status" value="1"/>
</dbReference>
<evidence type="ECO:0000313" key="9">
    <source>
        <dbReference type="Proteomes" id="UP000825935"/>
    </source>
</evidence>
<dbReference type="OMA" id="HECNEMS"/>
<name>A0A8T2TRZ6_CERRI</name>
<dbReference type="InterPro" id="IPR050913">
    <property type="entry name" value="AP2/ERF_ERF"/>
</dbReference>
<feature type="region of interest" description="Disordered" evidence="6">
    <location>
        <begin position="1"/>
        <end position="38"/>
    </location>
</feature>
<dbReference type="Pfam" id="PF00847">
    <property type="entry name" value="AP2"/>
    <property type="match status" value="1"/>
</dbReference>
<sequence>MPGPQKTFNTSSHTRKKAKLVKGLSNMASQSDSDDDVKTIPFKLGKKVRVICTDPDATESSSDEEERTYPKRTVREIFIPNHFPYEVSDSEDEGDKTCTAFGGKYFVTSSLGNGSTARSMQQLKFAAGKKGSAKKLPVLKKGKGLTHTGKSSQYIGVRRRRQGKWAAEIRDPVKGRLWLGTYDSAEAAAKAYDMAARKLRGPHSSANLESIDDKSRPSSTGTLCEDNPWNHSCQVLTIKPRCDADMGEEVLEMASFMKSPSSVLDNTASDDPDSPNVSMREKAVPEFPRESSSTESGSSEETSGVRSANDVSCSSQNYLDATAQTSIKLEGVGDCSSMGSTFLDEASFCGDFGQIFDLYVNENSEMDRSRLLDPVCDAFFSSEEGLGDMMFDLDNEALSWINVSEVCGV</sequence>
<evidence type="ECO:0000256" key="6">
    <source>
        <dbReference type="SAM" id="MobiDB-lite"/>
    </source>
</evidence>
<feature type="region of interest" description="Disordered" evidence="6">
    <location>
        <begin position="261"/>
        <end position="310"/>
    </location>
</feature>
<dbReference type="PANTHER" id="PTHR31194">
    <property type="entry name" value="SHN SHINE , DNA BINDING / TRANSCRIPTION FACTOR"/>
    <property type="match status" value="1"/>
</dbReference>
<feature type="domain" description="AP2/ERF" evidence="7">
    <location>
        <begin position="153"/>
        <end position="209"/>
    </location>
</feature>
<dbReference type="PROSITE" id="PS51032">
    <property type="entry name" value="AP2_ERF"/>
    <property type="match status" value="1"/>
</dbReference>
<dbReference type="InterPro" id="IPR016177">
    <property type="entry name" value="DNA-bd_dom_sf"/>
</dbReference>
<feature type="region of interest" description="Disordered" evidence="6">
    <location>
        <begin position="201"/>
        <end position="226"/>
    </location>
</feature>
<keyword evidence="3" id="KW-0238">DNA-binding</keyword>
<dbReference type="InterPro" id="IPR036955">
    <property type="entry name" value="AP2/ERF_dom_sf"/>
</dbReference>
<feature type="compositionally biased region" description="Basic and acidic residues" evidence="6">
    <location>
        <begin position="279"/>
        <end position="289"/>
    </location>
</feature>
<feature type="compositionally biased region" description="Low complexity" evidence="6">
    <location>
        <begin position="290"/>
        <end position="304"/>
    </location>
</feature>
<dbReference type="EMBL" id="CM035416">
    <property type="protein sequence ID" value="KAH7425552.1"/>
    <property type="molecule type" value="Genomic_DNA"/>
</dbReference>
<comment type="caution">
    <text evidence="8">The sequence shown here is derived from an EMBL/GenBank/DDBJ whole genome shotgun (WGS) entry which is preliminary data.</text>
</comment>
<dbReference type="GO" id="GO:0003677">
    <property type="term" value="F:DNA binding"/>
    <property type="evidence" value="ECO:0007669"/>
    <property type="project" value="UniProtKB-KW"/>
</dbReference>
<keyword evidence="4" id="KW-0804">Transcription</keyword>